<name>A0A8K0ULQ8_9AGAR</name>
<keyword evidence="1" id="KW-0472">Membrane</keyword>
<evidence type="ECO:0000313" key="2">
    <source>
        <dbReference type="EMBL" id="KAH8096895.1"/>
    </source>
</evidence>
<keyword evidence="3" id="KW-1185">Reference proteome</keyword>
<accession>A0A8K0ULQ8</accession>
<feature type="transmembrane region" description="Helical" evidence="1">
    <location>
        <begin position="45"/>
        <end position="65"/>
    </location>
</feature>
<comment type="caution">
    <text evidence="2">The sequence shown here is derived from an EMBL/GenBank/DDBJ whole genome shotgun (WGS) entry which is preliminary data.</text>
</comment>
<dbReference type="Proteomes" id="UP000813824">
    <property type="component" value="Unassembled WGS sequence"/>
</dbReference>
<feature type="transmembrane region" description="Helical" evidence="1">
    <location>
        <begin position="15"/>
        <end position="33"/>
    </location>
</feature>
<keyword evidence="1" id="KW-0812">Transmembrane</keyword>
<organism evidence="2 3">
    <name type="scientific">Cristinia sonorae</name>
    <dbReference type="NCBI Taxonomy" id="1940300"/>
    <lineage>
        <taxon>Eukaryota</taxon>
        <taxon>Fungi</taxon>
        <taxon>Dikarya</taxon>
        <taxon>Basidiomycota</taxon>
        <taxon>Agaricomycotina</taxon>
        <taxon>Agaricomycetes</taxon>
        <taxon>Agaricomycetidae</taxon>
        <taxon>Agaricales</taxon>
        <taxon>Pleurotineae</taxon>
        <taxon>Stephanosporaceae</taxon>
        <taxon>Cristinia</taxon>
    </lineage>
</organism>
<feature type="transmembrane region" description="Helical" evidence="1">
    <location>
        <begin position="142"/>
        <end position="163"/>
    </location>
</feature>
<dbReference type="OrthoDB" id="2742220at2759"/>
<protein>
    <submittedName>
        <fullName evidence="2">Uncharacterized protein</fullName>
    </submittedName>
</protein>
<keyword evidence="1" id="KW-1133">Transmembrane helix</keyword>
<feature type="transmembrane region" description="Helical" evidence="1">
    <location>
        <begin position="169"/>
        <end position="188"/>
    </location>
</feature>
<sequence>MGVASEHANAGLHRAMRVIAVIVIACSSTNISLRPIALFRRNSYVLGILGLLLIVRWSVTLYAVVTSLQALRNPPDPTYMAPSGACISASPNLDEPNMEVVGFYVFTVLYDIVILVFTIVGLGLQCSANSSPLWRRLHRQGIAYVILTASLNIPMLVFAILNLNPTMNMMFAVPGAVISVMTSSYAVISLMRTKVERGNSGIPNPSQHCNHGTTQLTEGSSGILFTTHLSMSYPIHVTFSHNEVNAQVTEHLDVQPLRMDSVDHS</sequence>
<dbReference type="AlphaFoldDB" id="A0A8K0ULQ8"/>
<proteinExistence type="predicted"/>
<reference evidence="2" key="1">
    <citation type="journal article" date="2021" name="New Phytol.">
        <title>Evolutionary innovations through gain and loss of genes in the ectomycorrhizal Boletales.</title>
        <authorList>
            <person name="Wu G."/>
            <person name="Miyauchi S."/>
            <person name="Morin E."/>
            <person name="Kuo A."/>
            <person name="Drula E."/>
            <person name="Varga T."/>
            <person name="Kohler A."/>
            <person name="Feng B."/>
            <person name="Cao Y."/>
            <person name="Lipzen A."/>
            <person name="Daum C."/>
            <person name="Hundley H."/>
            <person name="Pangilinan J."/>
            <person name="Johnson J."/>
            <person name="Barry K."/>
            <person name="LaButti K."/>
            <person name="Ng V."/>
            <person name="Ahrendt S."/>
            <person name="Min B."/>
            <person name="Choi I.G."/>
            <person name="Park H."/>
            <person name="Plett J.M."/>
            <person name="Magnuson J."/>
            <person name="Spatafora J.W."/>
            <person name="Nagy L.G."/>
            <person name="Henrissat B."/>
            <person name="Grigoriev I.V."/>
            <person name="Yang Z.L."/>
            <person name="Xu J."/>
            <person name="Martin F.M."/>
        </authorList>
    </citation>
    <scope>NUCLEOTIDE SEQUENCE</scope>
    <source>
        <strain evidence="2">KKN 215</strain>
    </source>
</reference>
<feature type="transmembrane region" description="Helical" evidence="1">
    <location>
        <begin position="101"/>
        <end position="122"/>
    </location>
</feature>
<evidence type="ECO:0000256" key="1">
    <source>
        <dbReference type="SAM" id="Phobius"/>
    </source>
</evidence>
<gene>
    <name evidence="2" type="ORF">BXZ70DRAFT_1009566</name>
</gene>
<evidence type="ECO:0000313" key="3">
    <source>
        <dbReference type="Proteomes" id="UP000813824"/>
    </source>
</evidence>
<dbReference type="EMBL" id="JAEVFJ010000022">
    <property type="protein sequence ID" value="KAH8096895.1"/>
    <property type="molecule type" value="Genomic_DNA"/>
</dbReference>